<keyword evidence="6" id="KW-0808">Transferase</keyword>
<sequence length="197" mass="21452">MEFLWGGGLKRETVALLPGAWNPPTLAHLAMAEASLNWADEAVLVLPRAFPHKAPEGAPLGRRAEWLVELAARHPGLGVAWSEGGLFIDMAREVRQALAASRVLLVCGRDAAERIVGWDYGANDSIERQLREYELLVAPRQGEYVPPAGLAARVHALHLGDGWHEVSSSEVRTRIAAGQEWASLVPAEIRDSVRGAY</sequence>
<dbReference type="AlphaFoldDB" id="A0A7S7NWK5"/>
<keyword evidence="5" id="KW-0662">Pyridine nucleotide biosynthesis</keyword>
<evidence type="ECO:0000256" key="7">
    <source>
        <dbReference type="ARBA" id="ARBA00022695"/>
    </source>
</evidence>
<dbReference type="Proteomes" id="UP000593892">
    <property type="component" value="Chromosome"/>
</dbReference>
<evidence type="ECO:0000259" key="15">
    <source>
        <dbReference type="Pfam" id="PF01467"/>
    </source>
</evidence>
<comment type="pathway">
    <text evidence="2">Cofactor biosynthesis; NAD(+) biosynthesis; deamido-NAD(+) from nicotinate D-ribonucleotide: step 1/1.</text>
</comment>
<dbReference type="GO" id="GO:0005524">
    <property type="term" value="F:ATP binding"/>
    <property type="evidence" value="ECO:0007669"/>
    <property type="project" value="UniProtKB-KW"/>
</dbReference>
<evidence type="ECO:0000256" key="3">
    <source>
        <dbReference type="ARBA" id="ARBA00009014"/>
    </source>
</evidence>
<dbReference type="InterPro" id="IPR014729">
    <property type="entry name" value="Rossmann-like_a/b/a_fold"/>
</dbReference>
<evidence type="ECO:0000256" key="6">
    <source>
        <dbReference type="ARBA" id="ARBA00022679"/>
    </source>
</evidence>
<dbReference type="GO" id="GO:0004515">
    <property type="term" value="F:nicotinate-nucleotide adenylyltransferase activity"/>
    <property type="evidence" value="ECO:0007669"/>
    <property type="project" value="UniProtKB-EC"/>
</dbReference>
<name>A0A7S7NWK5_PALFE</name>
<keyword evidence="8" id="KW-0547">Nucleotide-binding</keyword>
<protein>
    <recommendedName>
        <fullName evidence="4">nicotinate-nucleotide adenylyltransferase</fullName>
        <ecNumber evidence="4">2.7.7.18</ecNumber>
    </recommendedName>
    <alternativeName>
        <fullName evidence="13">Deamido-NAD(+) diphosphorylase</fullName>
    </alternativeName>
    <alternativeName>
        <fullName evidence="12">Deamido-NAD(+) pyrophosphorylase</fullName>
    </alternativeName>
    <alternativeName>
        <fullName evidence="11">Nicotinate mononucleotide adenylyltransferase</fullName>
    </alternativeName>
</protein>
<evidence type="ECO:0000256" key="2">
    <source>
        <dbReference type="ARBA" id="ARBA00005019"/>
    </source>
</evidence>
<evidence type="ECO:0000256" key="4">
    <source>
        <dbReference type="ARBA" id="ARBA00012389"/>
    </source>
</evidence>
<evidence type="ECO:0000256" key="9">
    <source>
        <dbReference type="ARBA" id="ARBA00022840"/>
    </source>
</evidence>
<dbReference type="KEGG" id="pfer:IRI77_14620"/>
<evidence type="ECO:0000256" key="10">
    <source>
        <dbReference type="ARBA" id="ARBA00023027"/>
    </source>
</evidence>
<dbReference type="RefSeq" id="WP_194452782.1">
    <property type="nucleotide sequence ID" value="NZ_CP063849.1"/>
</dbReference>
<dbReference type="SUPFAM" id="SSF52374">
    <property type="entry name" value="Nucleotidylyl transferase"/>
    <property type="match status" value="1"/>
</dbReference>
<comment type="similarity">
    <text evidence="3">Belongs to the NadD family.</text>
</comment>
<accession>A0A7S7NWK5</accession>
<keyword evidence="7" id="KW-0548">Nucleotidyltransferase</keyword>
<feature type="domain" description="Cytidyltransferase-like" evidence="15">
    <location>
        <begin position="17"/>
        <end position="174"/>
    </location>
</feature>
<evidence type="ECO:0000313" key="17">
    <source>
        <dbReference type="Proteomes" id="UP000593892"/>
    </source>
</evidence>
<reference evidence="16 17" key="1">
    <citation type="submission" date="2020-10" db="EMBL/GenBank/DDBJ databases">
        <title>Complete genome sequence of Paludibaculum fermentans P105T, a facultatively anaerobic acidobacterium capable of dissimilatory Fe(III) reduction.</title>
        <authorList>
            <person name="Dedysh S.N."/>
            <person name="Beletsky A.V."/>
            <person name="Kulichevskaya I.S."/>
            <person name="Mardanov A.V."/>
            <person name="Ravin N.V."/>
        </authorList>
    </citation>
    <scope>NUCLEOTIDE SEQUENCE [LARGE SCALE GENOMIC DNA]</scope>
    <source>
        <strain evidence="16 17">P105</strain>
    </source>
</reference>
<dbReference type="Pfam" id="PF01467">
    <property type="entry name" value="CTP_transf_like"/>
    <property type="match status" value="1"/>
</dbReference>
<evidence type="ECO:0000313" key="16">
    <source>
        <dbReference type="EMBL" id="QOY91127.1"/>
    </source>
</evidence>
<keyword evidence="9" id="KW-0067">ATP-binding</keyword>
<evidence type="ECO:0000256" key="5">
    <source>
        <dbReference type="ARBA" id="ARBA00022642"/>
    </source>
</evidence>
<comment type="function">
    <text evidence="1">Catalyzes the reversible adenylation of nicotinate mononucleotide (NaMN) to nicotinic acid adenine dinucleotide (NaAD).</text>
</comment>
<keyword evidence="17" id="KW-1185">Reference proteome</keyword>
<evidence type="ECO:0000256" key="14">
    <source>
        <dbReference type="ARBA" id="ARBA00048721"/>
    </source>
</evidence>
<organism evidence="16 17">
    <name type="scientific">Paludibaculum fermentans</name>
    <dbReference type="NCBI Taxonomy" id="1473598"/>
    <lineage>
        <taxon>Bacteria</taxon>
        <taxon>Pseudomonadati</taxon>
        <taxon>Acidobacteriota</taxon>
        <taxon>Terriglobia</taxon>
        <taxon>Bryobacterales</taxon>
        <taxon>Bryobacteraceae</taxon>
        <taxon>Paludibaculum</taxon>
    </lineage>
</organism>
<evidence type="ECO:0000256" key="13">
    <source>
        <dbReference type="ARBA" id="ARBA00033353"/>
    </source>
</evidence>
<comment type="catalytic activity">
    <reaction evidence="14">
        <text>nicotinate beta-D-ribonucleotide + ATP + H(+) = deamido-NAD(+) + diphosphate</text>
        <dbReference type="Rhea" id="RHEA:22860"/>
        <dbReference type="ChEBI" id="CHEBI:15378"/>
        <dbReference type="ChEBI" id="CHEBI:30616"/>
        <dbReference type="ChEBI" id="CHEBI:33019"/>
        <dbReference type="ChEBI" id="CHEBI:57502"/>
        <dbReference type="ChEBI" id="CHEBI:58437"/>
        <dbReference type="EC" id="2.7.7.18"/>
    </reaction>
</comment>
<gene>
    <name evidence="16" type="ORF">IRI77_14620</name>
</gene>
<evidence type="ECO:0000256" key="12">
    <source>
        <dbReference type="ARBA" id="ARBA00033140"/>
    </source>
</evidence>
<dbReference type="InterPro" id="IPR005248">
    <property type="entry name" value="NadD/NMNAT"/>
</dbReference>
<dbReference type="Gene3D" id="3.40.50.620">
    <property type="entry name" value="HUPs"/>
    <property type="match status" value="1"/>
</dbReference>
<dbReference type="InterPro" id="IPR004821">
    <property type="entry name" value="Cyt_trans-like"/>
</dbReference>
<dbReference type="EMBL" id="CP063849">
    <property type="protein sequence ID" value="QOY91127.1"/>
    <property type="molecule type" value="Genomic_DNA"/>
</dbReference>
<evidence type="ECO:0000256" key="1">
    <source>
        <dbReference type="ARBA" id="ARBA00002324"/>
    </source>
</evidence>
<dbReference type="PANTHER" id="PTHR39321:SF3">
    <property type="entry name" value="PHOSPHOPANTETHEINE ADENYLYLTRANSFERASE"/>
    <property type="match status" value="1"/>
</dbReference>
<dbReference type="PANTHER" id="PTHR39321">
    <property type="entry name" value="NICOTINATE-NUCLEOTIDE ADENYLYLTRANSFERASE-RELATED"/>
    <property type="match status" value="1"/>
</dbReference>
<keyword evidence="10" id="KW-0520">NAD</keyword>
<evidence type="ECO:0000256" key="8">
    <source>
        <dbReference type="ARBA" id="ARBA00022741"/>
    </source>
</evidence>
<proteinExistence type="inferred from homology"/>
<dbReference type="EC" id="2.7.7.18" evidence="4"/>
<dbReference type="GO" id="GO:0009435">
    <property type="term" value="P:NAD+ biosynthetic process"/>
    <property type="evidence" value="ECO:0007669"/>
    <property type="project" value="InterPro"/>
</dbReference>
<evidence type="ECO:0000256" key="11">
    <source>
        <dbReference type="ARBA" id="ARBA00031253"/>
    </source>
</evidence>